<dbReference type="OrthoDB" id="1431934at2759"/>
<keyword evidence="2" id="KW-0808">Transferase</keyword>
<feature type="region of interest" description="Disordered" evidence="10">
    <location>
        <begin position="46"/>
        <end position="87"/>
    </location>
</feature>
<keyword evidence="4" id="KW-0677">Repeat</keyword>
<protein>
    <recommendedName>
        <fullName evidence="16">RING-type E3 ubiquitin transferase</fullName>
    </recommendedName>
</protein>
<gene>
    <name evidence="14" type="ORF">JVT61DRAFT_10901</name>
</gene>
<dbReference type="PROSITE" id="PS51873">
    <property type="entry name" value="TRIAD"/>
    <property type="match status" value="1"/>
</dbReference>
<dbReference type="SUPFAM" id="SSF90229">
    <property type="entry name" value="CCCH zinc finger"/>
    <property type="match status" value="1"/>
</dbReference>
<keyword evidence="6" id="KW-0833">Ubl conjugation pathway</keyword>
<dbReference type="InterPro" id="IPR002867">
    <property type="entry name" value="IBR_dom"/>
</dbReference>
<dbReference type="Pfam" id="PF22191">
    <property type="entry name" value="IBR_1"/>
    <property type="match status" value="1"/>
</dbReference>
<dbReference type="Pfam" id="PF13445">
    <property type="entry name" value="zf-RING_UBOX"/>
    <property type="match status" value="1"/>
</dbReference>
<dbReference type="GO" id="GO:0043130">
    <property type="term" value="F:ubiquitin binding"/>
    <property type="evidence" value="ECO:0007669"/>
    <property type="project" value="TreeGrafter"/>
</dbReference>
<evidence type="ECO:0000256" key="7">
    <source>
        <dbReference type="ARBA" id="ARBA00022833"/>
    </source>
</evidence>
<organism evidence="14 15">
    <name type="scientific">Boletus reticuloceps</name>
    <dbReference type="NCBI Taxonomy" id="495285"/>
    <lineage>
        <taxon>Eukaryota</taxon>
        <taxon>Fungi</taxon>
        <taxon>Dikarya</taxon>
        <taxon>Basidiomycota</taxon>
        <taxon>Agaricomycotina</taxon>
        <taxon>Agaricomycetes</taxon>
        <taxon>Agaricomycetidae</taxon>
        <taxon>Boletales</taxon>
        <taxon>Boletineae</taxon>
        <taxon>Boletaceae</taxon>
        <taxon>Boletoideae</taxon>
        <taxon>Boletus</taxon>
    </lineage>
</organism>
<dbReference type="GO" id="GO:0003676">
    <property type="term" value="F:nucleic acid binding"/>
    <property type="evidence" value="ECO:0007669"/>
    <property type="project" value="InterPro"/>
</dbReference>
<evidence type="ECO:0000256" key="2">
    <source>
        <dbReference type="ARBA" id="ARBA00022679"/>
    </source>
</evidence>
<evidence type="ECO:0000259" key="12">
    <source>
        <dbReference type="PROSITE" id="PS50103"/>
    </source>
</evidence>
<evidence type="ECO:0000256" key="6">
    <source>
        <dbReference type="ARBA" id="ARBA00022786"/>
    </source>
</evidence>
<feature type="coiled-coil region" evidence="9">
    <location>
        <begin position="958"/>
        <end position="988"/>
    </location>
</feature>
<feature type="domain" description="RING-type" evidence="11">
    <location>
        <begin position="679"/>
        <end position="720"/>
    </location>
</feature>
<dbReference type="EMBL" id="JAGFBS010000043">
    <property type="protein sequence ID" value="KAG6370879.1"/>
    <property type="molecule type" value="Genomic_DNA"/>
</dbReference>
<dbReference type="SUPFAM" id="SSF54928">
    <property type="entry name" value="RNA-binding domain, RBD"/>
    <property type="match status" value="1"/>
</dbReference>
<feature type="domain" description="C3H1-type" evidence="12">
    <location>
        <begin position="83"/>
        <end position="110"/>
    </location>
</feature>
<evidence type="ECO:0000256" key="4">
    <source>
        <dbReference type="ARBA" id="ARBA00022737"/>
    </source>
</evidence>
<evidence type="ECO:0008006" key="16">
    <source>
        <dbReference type="Google" id="ProtNLM"/>
    </source>
</evidence>
<proteinExistence type="predicted"/>
<dbReference type="InterPro" id="IPR017907">
    <property type="entry name" value="Znf_RING_CS"/>
</dbReference>
<feature type="zinc finger region" description="C3H1-type" evidence="8">
    <location>
        <begin position="12"/>
        <end position="40"/>
    </location>
</feature>
<dbReference type="AlphaFoldDB" id="A0A8I2YF57"/>
<evidence type="ECO:0000256" key="10">
    <source>
        <dbReference type="SAM" id="MobiDB-lite"/>
    </source>
</evidence>
<dbReference type="InterPro" id="IPR036855">
    <property type="entry name" value="Znf_CCCH_sf"/>
</dbReference>
<dbReference type="SMART" id="SM00356">
    <property type="entry name" value="ZnF_C3H1"/>
    <property type="match status" value="2"/>
</dbReference>
<feature type="compositionally biased region" description="Basic and acidic residues" evidence="10">
    <location>
        <begin position="74"/>
        <end position="87"/>
    </location>
</feature>
<dbReference type="GO" id="GO:0043161">
    <property type="term" value="P:proteasome-mediated ubiquitin-dependent protein catabolic process"/>
    <property type="evidence" value="ECO:0007669"/>
    <property type="project" value="TreeGrafter"/>
</dbReference>
<dbReference type="Pfam" id="PF18044">
    <property type="entry name" value="zf-CCCH_4"/>
    <property type="match status" value="1"/>
</dbReference>
<dbReference type="Pfam" id="PF01485">
    <property type="entry name" value="IBR"/>
    <property type="match status" value="1"/>
</dbReference>
<dbReference type="GO" id="GO:0008270">
    <property type="term" value="F:zinc ion binding"/>
    <property type="evidence" value="ECO:0007669"/>
    <property type="project" value="UniProtKB-KW"/>
</dbReference>
<dbReference type="GO" id="GO:0000151">
    <property type="term" value="C:ubiquitin ligase complex"/>
    <property type="evidence" value="ECO:0007669"/>
    <property type="project" value="TreeGrafter"/>
</dbReference>
<dbReference type="Proteomes" id="UP000683000">
    <property type="component" value="Unassembled WGS sequence"/>
</dbReference>
<dbReference type="SMART" id="SM00184">
    <property type="entry name" value="RING"/>
    <property type="match status" value="1"/>
</dbReference>
<dbReference type="PROSITE" id="PS00518">
    <property type="entry name" value="ZF_RING_1"/>
    <property type="match status" value="1"/>
</dbReference>
<reference evidence="14" key="1">
    <citation type="submission" date="2021-03" db="EMBL/GenBank/DDBJ databases">
        <title>Evolutionary innovations through gain and loss of genes in the ectomycorrhizal Boletales.</title>
        <authorList>
            <person name="Wu G."/>
            <person name="Miyauchi S."/>
            <person name="Morin E."/>
            <person name="Yang Z.-L."/>
            <person name="Xu J."/>
            <person name="Martin F.M."/>
        </authorList>
    </citation>
    <scope>NUCLEOTIDE SEQUENCE</scope>
    <source>
        <strain evidence="14">BR01</strain>
    </source>
</reference>
<dbReference type="CDD" id="cd20335">
    <property type="entry name" value="BRcat_RBR"/>
    <property type="match status" value="1"/>
</dbReference>
<dbReference type="InterPro" id="IPR001841">
    <property type="entry name" value="Znf_RING"/>
</dbReference>
<dbReference type="SUPFAM" id="SSF57850">
    <property type="entry name" value="RING/U-box"/>
    <property type="match status" value="2"/>
</dbReference>
<dbReference type="InterPro" id="IPR000571">
    <property type="entry name" value="Znf_CCCH"/>
</dbReference>
<feature type="domain" description="RING-type" evidence="13">
    <location>
        <begin position="675"/>
        <end position="892"/>
    </location>
</feature>
<keyword evidence="5 8" id="KW-0863">Zinc-finger</keyword>
<dbReference type="PROSITE" id="PS50103">
    <property type="entry name" value="ZF_C3H1"/>
    <property type="match status" value="2"/>
</dbReference>
<dbReference type="GO" id="GO:0097039">
    <property type="term" value="P:protein linear polyubiquitination"/>
    <property type="evidence" value="ECO:0007669"/>
    <property type="project" value="TreeGrafter"/>
</dbReference>
<dbReference type="InterPro" id="IPR035979">
    <property type="entry name" value="RBD_domain_sf"/>
</dbReference>
<feature type="domain" description="C3H1-type" evidence="12">
    <location>
        <begin position="12"/>
        <end position="40"/>
    </location>
</feature>
<dbReference type="InterPro" id="IPR051628">
    <property type="entry name" value="LUBAC_E3_Ligases"/>
</dbReference>
<feature type="compositionally biased region" description="Basic and acidic residues" evidence="10">
    <location>
        <begin position="149"/>
        <end position="169"/>
    </location>
</feature>
<dbReference type="PROSITE" id="PS50089">
    <property type="entry name" value="ZF_RING_2"/>
    <property type="match status" value="1"/>
</dbReference>
<dbReference type="Gene3D" id="3.30.40.10">
    <property type="entry name" value="Zinc/RING finger domain, C3HC4 (zinc finger)"/>
    <property type="match status" value="1"/>
</dbReference>
<feature type="compositionally biased region" description="Polar residues" evidence="10">
    <location>
        <begin position="139"/>
        <end position="148"/>
    </location>
</feature>
<evidence type="ECO:0000313" key="15">
    <source>
        <dbReference type="Proteomes" id="UP000683000"/>
    </source>
</evidence>
<sequence>MSSSSSCTANRNRKSIPCRLYSQGQYCRFGDKCKFSHDGIVQLTGKDTHVDQPRQHQRPNSASSHSLSSTPSHDASDARPRPKRREIPCRAWKAGTCTKGSKCWFAHDVEVHKPGLEPHRSHQQKHSATSHSLPLPSEGPSTSPNGDSSRAEHNKLQAERARTQEAEAVTARERANDVIREQAAKTISHVVFGSIVTFSAGLDVSNLTTGFETCTLRIGNLPLDVKEDDIHTLLRGQGLDVNHFHLVTKKKSDRPLEAHIITDIATGRALAVRLDGVEFQDETLVVEMSATNSLEGMSAATGQSSETLTISWHAPSARYIAEYADVATAKAKVGELHRLIHGGRRIKVEMNAQLRGCFVPNLRPNAIKINNLPPSVTDEEVIGFTGSISVKRLATPTTTVEHIARLVRGDIERAIPGGLRRFEDPPNTCTIEGVVHARAHFSTWDEAHTAHTRLSQKRYGNQPTWFRLPDPMYFTLVIPPEQYKAQKAQWDSLLSSIKDRKACTLNVRDFGNAVSIRLSGSVKEATGALKVRVENLARGDKVEGWHRSLGISGNPFVSHVYSETGAYLRADWKRQSLKVYGAPRAVDNAREMIKGELDRLAALDYTVTIARHSMGFFVREGIQQLKETLGEDNVRFAMSTRKITVSGGEEARHALDRLITLSHKGSVDLLNASQGGQTCPICYDSVSSPHQLGCGHTYCVACLRHFVSSALDSDQLPLTCLGDETQCRVPIAIPIIQQFLPPASFNRLLETAFDVYIAKHPEEFKHCKTPDCTQIYRAVQAGTPPETLHCPSCFSVVCNGCHEDVHDGLSCAQSKAQRDPAEQERLNDAWIASQNGRVKKCPRCSVLIEKIEGCNHMTCRCGAHICWRCMGIFSADTIYDHMNDAHGTIHGDAAAVPNPFIYMGDIEEQRELLRQAEVRRHVQLHAAPQRNAIFHDWDVFDGREDLERLGRLNMWQRQREAEEQVRLLREQRLRQEAEQRRREQEREDGGWCMIM</sequence>
<dbReference type="InterPro" id="IPR027370">
    <property type="entry name" value="Znf-RING_euk"/>
</dbReference>
<dbReference type="Gene3D" id="1.20.120.1750">
    <property type="match status" value="1"/>
</dbReference>
<dbReference type="InterPro" id="IPR041367">
    <property type="entry name" value="Znf-CCCH_4"/>
</dbReference>
<dbReference type="PANTHER" id="PTHR22770">
    <property type="entry name" value="UBIQUITIN CONJUGATING ENZYME 7 INTERACTING PROTEIN-RELATED"/>
    <property type="match status" value="1"/>
</dbReference>
<evidence type="ECO:0000256" key="9">
    <source>
        <dbReference type="SAM" id="Coils"/>
    </source>
</evidence>
<dbReference type="PANTHER" id="PTHR22770:SF13">
    <property type="entry name" value="RING-TYPE DOMAIN-CONTAINING PROTEIN"/>
    <property type="match status" value="1"/>
</dbReference>
<keyword evidence="15" id="KW-1185">Reference proteome</keyword>
<evidence type="ECO:0000259" key="11">
    <source>
        <dbReference type="PROSITE" id="PS50089"/>
    </source>
</evidence>
<dbReference type="SMART" id="SM00647">
    <property type="entry name" value="IBR"/>
    <property type="match status" value="2"/>
</dbReference>
<evidence type="ECO:0000256" key="3">
    <source>
        <dbReference type="ARBA" id="ARBA00022723"/>
    </source>
</evidence>
<evidence type="ECO:0000313" key="14">
    <source>
        <dbReference type="EMBL" id="KAG6370879.1"/>
    </source>
</evidence>
<feature type="compositionally biased region" description="Low complexity" evidence="10">
    <location>
        <begin position="61"/>
        <end position="73"/>
    </location>
</feature>
<dbReference type="InterPro" id="IPR013083">
    <property type="entry name" value="Znf_RING/FYVE/PHD"/>
</dbReference>
<dbReference type="InterPro" id="IPR044066">
    <property type="entry name" value="TRIAD_supradom"/>
</dbReference>
<feature type="region of interest" description="Disordered" evidence="10">
    <location>
        <begin position="115"/>
        <end position="169"/>
    </location>
</feature>
<evidence type="ECO:0000256" key="8">
    <source>
        <dbReference type="PROSITE-ProRule" id="PRU00723"/>
    </source>
</evidence>
<name>A0A8I2YF57_9AGAM</name>
<comment type="pathway">
    <text evidence="1">Protein modification; protein ubiquitination.</text>
</comment>
<keyword evidence="7 8" id="KW-0862">Zinc</keyword>
<evidence type="ECO:0000256" key="5">
    <source>
        <dbReference type="ARBA" id="ARBA00022771"/>
    </source>
</evidence>
<feature type="zinc finger region" description="C3H1-type" evidence="8">
    <location>
        <begin position="83"/>
        <end position="110"/>
    </location>
</feature>
<accession>A0A8I2YF57</accession>
<keyword evidence="3 8" id="KW-0479">Metal-binding</keyword>
<dbReference type="GO" id="GO:0004842">
    <property type="term" value="F:ubiquitin-protein transferase activity"/>
    <property type="evidence" value="ECO:0007669"/>
    <property type="project" value="TreeGrafter"/>
</dbReference>
<comment type="caution">
    <text evidence="14">The sequence shown here is derived from an EMBL/GenBank/DDBJ whole genome shotgun (WGS) entry which is preliminary data.</text>
</comment>
<evidence type="ECO:0000259" key="13">
    <source>
        <dbReference type="PROSITE" id="PS51873"/>
    </source>
</evidence>
<evidence type="ECO:0000256" key="1">
    <source>
        <dbReference type="ARBA" id="ARBA00004906"/>
    </source>
</evidence>
<keyword evidence="9" id="KW-0175">Coiled coil</keyword>
<dbReference type="Gene3D" id="3.30.1370.210">
    <property type="match status" value="1"/>
</dbReference>
<dbReference type="CDD" id="cd16449">
    <property type="entry name" value="RING-HC"/>
    <property type="match status" value="1"/>
</dbReference>